<keyword evidence="5 7" id="KW-0808">Transferase</keyword>
<sequence length="381" mass="42216">MYDPIFWQLLDIRDPEVISLGLGEPIFNVPDPVKEGVIEAIKSDFTHYTSTRGIPELREAIAEKLKAENFIDVSPDNIIVTCGTSEALFYSVMAVVNPGDEVILPDPCYVSYPPYVAFSGGKVVYVGLNEDKGFSIDLESIKEKITDRTKAIIVNFPSNPTGAVLSKDDARGLAEVADDYGVVVISDEIYEGITYEERSYSPAAFSDNVITVNGFSKAFAMTGLRIGYVAVKNEEILKGILWLHQYSMICASSISQKAAYYALRYSNDSVKWIVEEFRKRRDLIVNGLNKLGFKCPKPKGAFYVFPKIPDWGLSSTEFVVKMFKEAKVAAVPGIAFGEHGEGHVRFSYSNTIENIKQALDRLEGFIANNYALQRGAKAKTS</sequence>
<evidence type="ECO:0000256" key="7">
    <source>
        <dbReference type="RuleBase" id="RU000481"/>
    </source>
</evidence>
<evidence type="ECO:0000256" key="1">
    <source>
        <dbReference type="ARBA" id="ARBA00001933"/>
    </source>
</evidence>
<evidence type="ECO:0000256" key="2">
    <source>
        <dbReference type="ARBA" id="ARBA00007441"/>
    </source>
</evidence>
<dbReference type="Proteomes" id="UP000278475">
    <property type="component" value="Unassembled WGS sequence"/>
</dbReference>
<dbReference type="InterPro" id="IPR004839">
    <property type="entry name" value="Aminotransferase_I/II_large"/>
</dbReference>
<dbReference type="InterPro" id="IPR004838">
    <property type="entry name" value="NHTrfase_class1_PyrdxlP-BS"/>
</dbReference>
<keyword evidence="4 7" id="KW-0032">Aminotransferase</keyword>
<dbReference type="CDD" id="cd00609">
    <property type="entry name" value="AAT_like"/>
    <property type="match status" value="1"/>
</dbReference>
<reference evidence="9 10" key="1">
    <citation type="submission" date="2018-06" db="EMBL/GenBank/DDBJ databases">
        <title>Extensive metabolic versatility and redundancy in microbially diverse, dynamic hydrothermal sediments.</title>
        <authorList>
            <person name="Dombrowski N."/>
            <person name="Teske A."/>
            <person name="Baker B.J."/>
        </authorList>
    </citation>
    <scope>NUCLEOTIDE SEQUENCE [LARGE SCALE GENOMIC DNA]</scope>
    <source>
        <strain evidence="9">B66_G16</strain>
    </source>
</reference>
<dbReference type="PANTHER" id="PTHR46383">
    <property type="entry name" value="ASPARTATE AMINOTRANSFERASE"/>
    <property type="match status" value="1"/>
</dbReference>
<dbReference type="AlphaFoldDB" id="A0A497ETD4"/>
<evidence type="ECO:0000313" key="9">
    <source>
        <dbReference type="EMBL" id="RLE49980.1"/>
    </source>
</evidence>
<comment type="caution">
    <text evidence="9">The sequence shown here is derived from an EMBL/GenBank/DDBJ whole genome shotgun (WGS) entry which is preliminary data.</text>
</comment>
<keyword evidence="6" id="KW-0663">Pyridoxal phosphate</keyword>
<dbReference type="InterPro" id="IPR015422">
    <property type="entry name" value="PyrdxlP-dep_Trfase_small"/>
</dbReference>
<evidence type="ECO:0000259" key="8">
    <source>
        <dbReference type="Pfam" id="PF00155"/>
    </source>
</evidence>
<name>A0A497ETD4_9CREN</name>
<evidence type="ECO:0000256" key="3">
    <source>
        <dbReference type="ARBA" id="ARBA00011738"/>
    </source>
</evidence>
<dbReference type="InterPro" id="IPR015421">
    <property type="entry name" value="PyrdxlP-dep_Trfase_major"/>
</dbReference>
<dbReference type="PROSITE" id="PS00105">
    <property type="entry name" value="AA_TRANSFER_CLASS_1"/>
    <property type="match status" value="1"/>
</dbReference>
<evidence type="ECO:0000256" key="6">
    <source>
        <dbReference type="ARBA" id="ARBA00022898"/>
    </source>
</evidence>
<dbReference type="GO" id="GO:0006520">
    <property type="term" value="P:amino acid metabolic process"/>
    <property type="evidence" value="ECO:0007669"/>
    <property type="project" value="InterPro"/>
</dbReference>
<comment type="cofactor">
    <cofactor evidence="1 7">
        <name>pyridoxal 5'-phosphate</name>
        <dbReference type="ChEBI" id="CHEBI:597326"/>
    </cofactor>
</comment>
<dbReference type="EMBL" id="QMQV01000016">
    <property type="protein sequence ID" value="RLE49980.1"/>
    <property type="molecule type" value="Genomic_DNA"/>
</dbReference>
<dbReference type="Pfam" id="PF00155">
    <property type="entry name" value="Aminotran_1_2"/>
    <property type="match status" value="1"/>
</dbReference>
<dbReference type="InterPro" id="IPR050596">
    <property type="entry name" value="AspAT/PAT-like"/>
</dbReference>
<dbReference type="Gene3D" id="3.90.1150.10">
    <property type="entry name" value="Aspartate Aminotransferase, domain 1"/>
    <property type="match status" value="1"/>
</dbReference>
<dbReference type="FunFam" id="3.40.640.10:FF:000033">
    <property type="entry name" value="Aspartate aminotransferase"/>
    <property type="match status" value="1"/>
</dbReference>
<dbReference type="GO" id="GO:0030170">
    <property type="term" value="F:pyridoxal phosphate binding"/>
    <property type="evidence" value="ECO:0007669"/>
    <property type="project" value="InterPro"/>
</dbReference>
<accession>A0A497ETD4</accession>
<protein>
    <recommendedName>
        <fullName evidence="7">Aminotransferase</fullName>
        <ecNumber evidence="7">2.6.1.-</ecNumber>
    </recommendedName>
</protein>
<dbReference type="GO" id="GO:0008483">
    <property type="term" value="F:transaminase activity"/>
    <property type="evidence" value="ECO:0007669"/>
    <property type="project" value="UniProtKB-KW"/>
</dbReference>
<dbReference type="Gene3D" id="3.40.640.10">
    <property type="entry name" value="Type I PLP-dependent aspartate aminotransferase-like (Major domain)"/>
    <property type="match status" value="1"/>
</dbReference>
<dbReference type="InterPro" id="IPR015424">
    <property type="entry name" value="PyrdxlP-dep_Trfase"/>
</dbReference>
<evidence type="ECO:0000256" key="4">
    <source>
        <dbReference type="ARBA" id="ARBA00022576"/>
    </source>
</evidence>
<feature type="domain" description="Aminotransferase class I/classII large" evidence="8">
    <location>
        <begin position="16"/>
        <end position="362"/>
    </location>
</feature>
<comment type="similarity">
    <text evidence="2 7">Belongs to the class-I pyridoxal-phosphate-dependent aminotransferase family.</text>
</comment>
<gene>
    <name evidence="9" type="ORF">DRJ31_02920</name>
</gene>
<evidence type="ECO:0000313" key="10">
    <source>
        <dbReference type="Proteomes" id="UP000278475"/>
    </source>
</evidence>
<comment type="subunit">
    <text evidence="3">Homodimer.</text>
</comment>
<dbReference type="SUPFAM" id="SSF53383">
    <property type="entry name" value="PLP-dependent transferases"/>
    <property type="match status" value="1"/>
</dbReference>
<proteinExistence type="inferred from homology"/>
<evidence type="ECO:0000256" key="5">
    <source>
        <dbReference type="ARBA" id="ARBA00022679"/>
    </source>
</evidence>
<organism evidence="9 10">
    <name type="scientific">Thermoproteota archaeon</name>
    <dbReference type="NCBI Taxonomy" id="2056631"/>
    <lineage>
        <taxon>Archaea</taxon>
        <taxon>Thermoproteota</taxon>
    </lineage>
</organism>
<dbReference type="PANTHER" id="PTHR46383:SF3">
    <property type="entry name" value="ASPARTATE AMINOTRANSFERASE-RELATED"/>
    <property type="match status" value="1"/>
</dbReference>
<dbReference type="EC" id="2.6.1.-" evidence="7"/>